<feature type="domain" description="Lantibiotic dehydratase N-terminal" evidence="1">
    <location>
        <begin position="53"/>
        <end position="690"/>
    </location>
</feature>
<dbReference type="NCBIfam" id="TIGR03891">
    <property type="entry name" value="thiopep_ocin"/>
    <property type="match status" value="1"/>
</dbReference>
<organism evidence="3 4">
    <name type="scientific">Lentzea atacamensis</name>
    <dbReference type="NCBI Taxonomy" id="531938"/>
    <lineage>
        <taxon>Bacteria</taxon>
        <taxon>Bacillati</taxon>
        <taxon>Actinomycetota</taxon>
        <taxon>Actinomycetes</taxon>
        <taxon>Pseudonocardiales</taxon>
        <taxon>Pseudonocardiaceae</taxon>
        <taxon>Lentzea</taxon>
    </lineage>
</organism>
<evidence type="ECO:0000259" key="1">
    <source>
        <dbReference type="Pfam" id="PF04738"/>
    </source>
</evidence>
<protein>
    <submittedName>
        <fullName evidence="3">Thiopeptide-type bacteriocin biosynthesis protein</fullName>
    </submittedName>
</protein>
<dbReference type="Pfam" id="PF14028">
    <property type="entry name" value="Lant_dehydr_C"/>
    <property type="match status" value="1"/>
</dbReference>
<dbReference type="InterPro" id="IPR023809">
    <property type="entry name" value="Thiopep_bacteriocin_synth_dom"/>
</dbReference>
<reference evidence="3 4" key="1">
    <citation type="submission" date="2018-05" db="EMBL/GenBank/DDBJ databases">
        <title>Genomic Encyclopedia of Type Strains, Phase IV (KMG-IV): sequencing the most valuable type-strain genomes for metagenomic binning, comparative biology and taxonomic classification.</title>
        <authorList>
            <person name="Goeker M."/>
        </authorList>
    </citation>
    <scope>NUCLEOTIDE SEQUENCE [LARGE SCALE GENOMIC DNA]</scope>
    <source>
        <strain evidence="3 4">DSM 45480</strain>
    </source>
</reference>
<dbReference type="AlphaFoldDB" id="A0A316HUF9"/>
<dbReference type="RefSeq" id="WP_109640935.1">
    <property type="nucleotide sequence ID" value="NZ_QGHB01000015.1"/>
</dbReference>
<sequence length="1022" mass="112242">MRHADHKPLYRHTGVALLRAAATPLSSAPDQWPDLTDIASCRAWLDQMWARDGLAAAVRQASPSLADRIDDIRAGHAMSGKQVRSATVSAVRYVLRSIGRPTPFGLFAGVAPVTLAPVGRVELRAGHRAAARVDAQWLADIITRAEACPQLLERLHVTVNDLAVRRGDRLELPQGTDRARVLCTSAILAAWQAAATPMRFGDLIDNLANDFTTDRLKVRDSITALLVRPGFLLTSLRAPFTITDPFTHVLTVLHDANAGEVPEIADLLRELDAVHAKLRHHNAPTTSGAEQHEARAALISHMRKLSAAGRTPIAADLLLDNTVELPIKVAQEMAAAASALLRTTRHPAGDPAWREYQAEFTDRYGVGTLVPLLEVVSPDAGLGYPARFHGSLRSAPAIALGQRDERLLAMAWQAIANGSHEIVLSHNDVAALIDPDLDERYIPPHVELAARVHCASVDALNRGEFTLTVAPARSAGTLTSRFTPMATGSGLAEAYRALPAATEGALRAQLSFGPKFVPAENVCRVPAYLDHVIPLGEHRSHDDPATQIPLEDLAVCATRDRLFLVSRSRRRVVEPQVFHALALDKQPHPLARFLAELPRAFSASWYQFDWGPHVTLPVLPRVRYGRTVLSPAQWRLSTNDLPPEGTGPQGWRELLATWRTRWNCPEVVELRDADRTLRLSLDEPVHATLLHNHLVKHGQAILYEATDVADYGWIDGHAHEIALPLVTTRPTAPVPLRGPLPEVTNQHEQLPGDPSATWLTAKIHTHPERIDGILTTRLPQLLKALPEGTAWWFVRYHSRHETDHLRLRLRPTAEHYAACTIAVGEWAQRVRQAGLITEVRFASYQPEIGRYGHGAALEAAEDVFAADSRLVAAMLRALPAKSVNPTALAVANMVGIVRGLFGTPADAADWLINRTAPAVTIARDILDEAMRISVDQTALRQLPGWMEPVEQAWQARAEALTAYHGYLHSGTDVDINSALESLLHMHHNRVIGINPDHERLCKRLTRHAALAWRAMHQGGDSQ</sequence>
<name>A0A316HUF9_9PSEU</name>
<dbReference type="InterPro" id="IPR006827">
    <property type="entry name" value="Lant_deHydtase_N"/>
</dbReference>
<comment type="caution">
    <text evidence="3">The sequence shown here is derived from an EMBL/GenBank/DDBJ whole genome shotgun (WGS) entry which is preliminary data.</text>
</comment>
<evidence type="ECO:0000313" key="4">
    <source>
        <dbReference type="Proteomes" id="UP000246005"/>
    </source>
</evidence>
<evidence type="ECO:0000259" key="2">
    <source>
        <dbReference type="Pfam" id="PF14028"/>
    </source>
</evidence>
<dbReference type="EMBL" id="QGHB01000015">
    <property type="protein sequence ID" value="PWK81946.1"/>
    <property type="molecule type" value="Genomic_DNA"/>
</dbReference>
<dbReference type="Pfam" id="PF04738">
    <property type="entry name" value="Lant_dehydr_N"/>
    <property type="match status" value="1"/>
</dbReference>
<accession>A0A316HUF9</accession>
<proteinExistence type="predicted"/>
<evidence type="ECO:0000313" key="3">
    <source>
        <dbReference type="EMBL" id="PWK81946.1"/>
    </source>
</evidence>
<dbReference type="Proteomes" id="UP000246005">
    <property type="component" value="Unassembled WGS sequence"/>
</dbReference>
<gene>
    <name evidence="3" type="ORF">C8D88_11562</name>
</gene>
<feature type="domain" description="Thiopeptide-type bacteriocin biosynthesis" evidence="2">
    <location>
        <begin position="758"/>
        <end position="1008"/>
    </location>
</feature>